<reference evidence="1 2" key="1">
    <citation type="submission" date="2020-06" db="EMBL/GenBank/DDBJ databases">
        <title>Draft genome sequence of Lactic acid bacteria from Okinawan-style tofu.</title>
        <authorList>
            <person name="Takara I."/>
            <person name="Ikematsu S."/>
        </authorList>
    </citation>
    <scope>NUCLEOTIDE SEQUENCE [LARGE SCALE GENOMIC DNA]</scope>
    <source>
        <strain evidence="2">lg38</strain>
    </source>
</reference>
<accession>A0A6L2ZZ81</accession>
<dbReference type="AlphaFoldDB" id="A0A6L2ZZ81"/>
<protein>
    <submittedName>
        <fullName evidence="1">Uncharacterized protein</fullName>
    </submittedName>
</protein>
<proteinExistence type="predicted"/>
<dbReference type="RefSeq" id="WP_176490819.1">
    <property type="nucleotide sequence ID" value="NZ_BLXU01000020.1"/>
</dbReference>
<dbReference type="Proteomes" id="UP000504756">
    <property type="component" value="Unassembled WGS sequence"/>
</dbReference>
<comment type="caution">
    <text evidence="1">The sequence shown here is derived from an EMBL/GenBank/DDBJ whole genome shotgun (WGS) entry which is preliminary data.</text>
</comment>
<dbReference type="InterPro" id="IPR012455">
    <property type="entry name" value="DUF1660"/>
</dbReference>
<evidence type="ECO:0000313" key="2">
    <source>
        <dbReference type="Proteomes" id="UP000504756"/>
    </source>
</evidence>
<dbReference type="EMBL" id="BLXU01000020">
    <property type="protein sequence ID" value="GFO52907.1"/>
    <property type="molecule type" value="Genomic_DNA"/>
</dbReference>
<dbReference type="Pfam" id="PF07874">
    <property type="entry name" value="DUF1660"/>
    <property type="match status" value="1"/>
</dbReference>
<evidence type="ECO:0000313" key="1">
    <source>
        <dbReference type="EMBL" id="GFO52907.1"/>
    </source>
</evidence>
<gene>
    <name evidence="1" type="ORF">ikelab_21820</name>
</gene>
<name>A0A6L2ZZ81_9LACT</name>
<organism evidence="1 2">
    <name type="scientific">Lactococcus garvieae</name>
    <dbReference type="NCBI Taxonomy" id="1363"/>
    <lineage>
        <taxon>Bacteria</taxon>
        <taxon>Bacillati</taxon>
        <taxon>Bacillota</taxon>
        <taxon>Bacilli</taxon>
        <taxon>Lactobacillales</taxon>
        <taxon>Streptococcaceae</taxon>
        <taxon>Lactococcus</taxon>
    </lineage>
</organism>
<sequence>MKLLCKLFGHKWEPVPFTMSEDRCVRCGEILKHNAGCFIYDFNRSDLDESENVIIDEDRVNDLWDRCLKSNSYTHMGSEIRFDKIADMVIGENQWNMRDQALLTIKAMGKLLTPEKKLEILKVSGVSKSEIDNCYGEK</sequence>